<reference evidence="1" key="1">
    <citation type="submission" date="2018-05" db="EMBL/GenBank/DDBJ databases">
        <authorList>
            <person name="Lanie J.A."/>
            <person name="Ng W.-L."/>
            <person name="Kazmierczak K.M."/>
            <person name="Andrzejewski T.M."/>
            <person name="Davidsen T.M."/>
            <person name="Wayne K.J."/>
            <person name="Tettelin H."/>
            <person name="Glass J.I."/>
            <person name="Rusch D."/>
            <person name="Podicherti R."/>
            <person name="Tsui H.-C.T."/>
            <person name="Winkler M.E."/>
        </authorList>
    </citation>
    <scope>NUCLEOTIDE SEQUENCE</scope>
</reference>
<proteinExistence type="predicted"/>
<accession>A0A382AWZ8</accession>
<gene>
    <name evidence="1" type="ORF">METZ01_LOCUS158758</name>
</gene>
<dbReference type="AlphaFoldDB" id="A0A382AWZ8"/>
<evidence type="ECO:0000313" key="1">
    <source>
        <dbReference type="EMBL" id="SVB05904.1"/>
    </source>
</evidence>
<name>A0A382AWZ8_9ZZZZ</name>
<organism evidence="1">
    <name type="scientific">marine metagenome</name>
    <dbReference type="NCBI Taxonomy" id="408172"/>
    <lineage>
        <taxon>unclassified sequences</taxon>
        <taxon>metagenomes</taxon>
        <taxon>ecological metagenomes</taxon>
    </lineage>
</organism>
<sequence>MKQVIAWVEPGKNAAKLQTDGAGWAHKFCVLTESKRRRGQFEQTESLF</sequence>
<dbReference type="EMBL" id="UINC01027147">
    <property type="protein sequence ID" value="SVB05904.1"/>
    <property type="molecule type" value="Genomic_DNA"/>
</dbReference>
<protein>
    <submittedName>
        <fullName evidence="1">Uncharacterized protein</fullName>
    </submittedName>
</protein>